<protein>
    <submittedName>
        <fullName evidence="1">Uncharacterized protein</fullName>
    </submittedName>
</protein>
<keyword evidence="2" id="KW-1185">Reference proteome</keyword>
<sequence length="181" mass="20726">MSEEIVFDYSINSVIAFVGVKVFAESTRLEIRRNKLERSDKNIPMDSVTGLSGVFVDSRNPNVSRTWTIRLDWDEQKGDHWNVDIKDRTLHNTTTRKLAFVSMSRSDYERGRLSNGPSPAYEHMIRSFGYAAGVVHDLRNRALDDIVYDNGDSVAATSLRLEFMARTQLYGEPDWSARQQC</sequence>
<evidence type="ECO:0000313" key="1">
    <source>
        <dbReference type="EMBL" id="KAL2064060.1"/>
    </source>
</evidence>
<proteinExistence type="predicted"/>
<organism evidence="1 2">
    <name type="scientific">Oculimacula yallundae</name>
    <dbReference type="NCBI Taxonomy" id="86028"/>
    <lineage>
        <taxon>Eukaryota</taxon>
        <taxon>Fungi</taxon>
        <taxon>Dikarya</taxon>
        <taxon>Ascomycota</taxon>
        <taxon>Pezizomycotina</taxon>
        <taxon>Leotiomycetes</taxon>
        <taxon>Helotiales</taxon>
        <taxon>Ploettnerulaceae</taxon>
        <taxon>Oculimacula</taxon>
    </lineage>
</organism>
<comment type="caution">
    <text evidence="1">The sequence shown here is derived from an EMBL/GenBank/DDBJ whole genome shotgun (WGS) entry which is preliminary data.</text>
</comment>
<accession>A0ABR4C2Y7</accession>
<name>A0ABR4C2Y7_9HELO</name>
<dbReference type="EMBL" id="JAZHXI010000014">
    <property type="protein sequence ID" value="KAL2064060.1"/>
    <property type="molecule type" value="Genomic_DNA"/>
</dbReference>
<reference evidence="1 2" key="1">
    <citation type="journal article" date="2024" name="Commun. Biol.">
        <title>Comparative genomic analysis of thermophilic fungi reveals convergent evolutionary adaptations and gene losses.</title>
        <authorList>
            <person name="Steindorff A.S."/>
            <person name="Aguilar-Pontes M.V."/>
            <person name="Robinson A.J."/>
            <person name="Andreopoulos B."/>
            <person name="LaButti K."/>
            <person name="Kuo A."/>
            <person name="Mondo S."/>
            <person name="Riley R."/>
            <person name="Otillar R."/>
            <person name="Haridas S."/>
            <person name="Lipzen A."/>
            <person name="Grimwood J."/>
            <person name="Schmutz J."/>
            <person name="Clum A."/>
            <person name="Reid I.D."/>
            <person name="Moisan M.C."/>
            <person name="Butler G."/>
            <person name="Nguyen T.T.M."/>
            <person name="Dewar K."/>
            <person name="Conant G."/>
            <person name="Drula E."/>
            <person name="Henrissat B."/>
            <person name="Hansel C."/>
            <person name="Singer S."/>
            <person name="Hutchinson M.I."/>
            <person name="de Vries R.P."/>
            <person name="Natvig D.O."/>
            <person name="Powell A.J."/>
            <person name="Tsang A."/>
            <person name="Grigoriev I.V."/>
        </authorList>
    </citation>
    <scope>NUCLEOTIDE SEQUENCE [LARGE SCALE GENOMIC DNA]</scope>
    <source>
        <strain evidence="1 2">CBS 494.80</strain>
    </source>
</reference>
<dbReference type="Proteomes" id="UP001595075">
    <property type="component" value="Unassembled WGS sequence"/>
</dbReference>
<evidence type="ECO:0000313" key="2">
    <source>
        <dbReference type="Proteomes" id="UP001595075"/>
    </source>
</evidence>
<gene>
    <name evidence="1" type="ORF">VTL71DRAFT_4554</name>
</gene>